<evidence type="ECO:0000313" key="2">
    <source>
        <dbReference type="EMBL" id="JAD48687.1"/>
    </source>
</evidence>
<proteinExistence type="predicted"/>
<dbReference type="AlphaFoldDB" id="A0A0A9ANP6"/>
<feature type="region of interest" description="Disordered" evidence="1">
    <location>
        <begin position="1"/>
        <end position="21"/>
    </location>
</feature>
<accession>A0A0A9ANP6</accession>
<reference evidence="2" key="1">
    <citation type="submission" date="2014-09" db="EMBL/GenBank/DDBJ databases">
        <authorList>
            <person name="Magalhaes I.L.F."/>
            <person name="Oliveira U."/>
            <person name="Santos F.R."/>
            <person name="Vidigal T.H.D.A."/>
            <person name="Brescovit A.D."/>
            <person name="Santos A.J."/>
        </authorList>
    </citation>
    <scope>NUCLEOTIDE SEQUENCE</scope>
    <source>
        <tissue evidence="2">Shoot tissue taken approximately 20 cm above the soil surface</tissue>
    </source>
</reference>
<name>A0A0A9ANP6_ARUDO</name>
<organism evidence="2">
    <name type="scientific">Arundo donax</name>
    <name type="common">Giant reed</name>
    <name type="synonym">Donax arundinaceus</name>
    <dbReference type="NCBI Taxonomy" id="35708"/>
    <lineage>
        <taxon>Eukaryota</taxon>
        <taxon>Viridiplantae</taxon>
        <taxon>Streptophyta</taxon>
        <taxon>Embryophyta</taxon>
        <taxon>Tracheophyta</taxon>
        <taxon>Spermatophyta</taxon>
        <taxon>Magnoliopsida</taxon>
        <taxon>Liliopsida</taxon>
        <taxon>Poales</taxon>
        <taxon>Poaceae</taxon>
        <taxon>PACMAD clade</taxon>
        <taxon>Arundinoideae</taxon>
        <taxon>Arundineae</taxon>
        <taxon>Arundo</taxon>
    </lineage>
</organism>
<sequence>MTRVHENHSRRHGESGGDYEF</sequence>
<reference evidence="2" key="2">
    <citation type="journal article" date="2015" name="Data Brief">
        <title>Shoot transcriptome of the giant reed, Arundo donax.</title>
        <authorList>
            <person name="Barrero R.A."/>
            <person name="Guerrero F.D."/>
            <person name="Moolhuijzen P."/>
            <person name="Goolsby J.A."/>
            <person name="Tidwell J."/>
            <person name="Bellgard S.E."/>
            <person name="Bellgard M.I."/>
        </authorList>
    </citation>
    <scope>NUCLEOTIDE SEQUENCE</scope>
    <source>
        <tissue evidence="2">Shoot tissue taken approximately 20 cm above the soil surface</tissue>
    </source>
</reference>
<protein>
    <submittedName>
        <fullName evidence="2">Uncharacterized protein</fullName>
    </submittedName>
</protein>
<dbReference type="EMBL" id="GBRH01249208">
    <property type="protein sequence ID" value="JAD48687.1"/>
    <property type="molecule type" value="Transcribed_RNA"/>
</dbReference>
<evidence type="ECO:0000256" key="1">
    <source>
        <dbReference type="SAM" id="MobiDB-lite"/>
    </source>
</evidence>
<feature type="compositionally biased region" description="Basic and acidic residues" evidence="1">
    <location>
        <begin position="1"/>
        <end position="15"/>
    </location>
</feature>